<reference evidence="3" key="1">
    <citation type="journal article" date="2019" name="Int. J. Syst. Evol. Microbiol.">
        <title>The Global Catalogue of Microorganisms (GCM) 10K type strain sequencing project: providing services to taxonomists for standard genome sequencing and annotation.</title>
        <authorList>
            <consortium name="The Broad Institute Genomics Platform"/>
            <consortium name="The Broad Institute Genome Sequencing Center for Infectious Disease"/>
            <person name="Wu L."/>
            <person name="Ma J."/>
        </authorList>
    </citation>
    <scope>NUCLEOTIDE SEQUENCE [LARGE SCALE GENOMIC DNA]</scope>
    <source>
        <strain evidence="3">CCUG 43117</strain>
    </source>
</reference>
<dbReference type="InterPro" id="IPR049468">
    <property type="entry name" value="Restrct_endonuc-II-like_dom"/>
</dbReference>
<keyword evidence="3" id="KW-1185">Reference proteome</keyword>
<gene>
    <name evidence="2" type="ORF">ACFPN9_15355</name>
</gene>
<dbReference type="EMBL" id="JBHSLU010000047">
    <property type="protein sequence ID" value="MFC5506633.1"/>
    <property type="molecule type" value="Genomic_DNA"/>
</dbReference>
<sequence>MPPVGRVGRCLAVGDVFTSGLTGHVGGRDGLEVAVTEELRALGWEPTDVCDDGAFGIDLAIEDPRTGLFGIGIECDAPRHPLLECARAREVWRPQVLRRSVPVLHRVSSHRWFHEPDVERARLRTAVAHALGERT</sequence>
<comment type="caution">
    <text evidence="2">The sequence shown here is derived from an EMBL/GenBank/DDBJ whole genome shotgun (WGS) entry which is preliminary data.</text>
</comment>
<dbReference type="Proteomes" id="UP001596060">
    <property type="component" value="Unassembled WGS sequence"/>
</dbReference>
<proteinExistence type="predicted"/>
<protein>
    <recommendedName>
        <fullName evidence="1">Restriction endonuclease type II-like domain-containing protein</fullName>
    </recommendedName>
</protein>
<evidence type="ECO:0000259" key="1">
    <source>
        <dbReference type="Pfam" id="PF18741"/>
    </source>
</evidence>
<feature type="domain" description="Restriction endonuclease type II-like" evidence="1">
    <location>
        <begin position="32"/>
        <end position="126"/>
    </location>
</feature>
<dbReference type="Pfam" id="PF18741">
    <property type="entry name" value="MTES_1575"/>
    <property type="match status" value="1"/>
</dbReference>
<evidence type="ECO:0000313" key="2">
    <source>
        <dbReference type="EMBL" id="MFC5506633.1"/>
    </source>
</evidence>
<name>A0ABW0P4I5_9HYPH</name>
<evidence type="ECO:0000313" key="3">
    <source>
        <dbReference type="Proteomes" id="UP001596060"/>
    </source>
</evidence>
<accession>A0ABW0P4I5</accession>
<dbReference type="RefSeq" id="WP_377817225.1">
    <property type="nucleotide sequence ID" value="NZ_JBHSLU010000047.1"/>
</dbReference>
<organism evidence="2 3">
    <name type="scientific">Bosea massiliensis</name>
    <dbReference type="NCBI Taxonomy" id="151419"/>
    <lineage>
        <taxon>Bacteria</taxon>
        <taxon>Pseudomonadati</taxon>
        <taxon>Pseudomonadota</taxon>
        <taxon>Alphaproteobacteria</taxon>
        <taxon>Hyphomicrobiales</taxon>
        <taxon>Boseaceae</taxon>
        <taxon>Bosea</taxon>
    </lineage>
</organism>